<keyword evidence="1" id="KW-1133">Transmembrane helix</keyword>
<feature type="transmembrane region" description="Helical" evidence="1">
    <location>
        <begin position="236"/>
        <end position="258"/>
    </location>
</feature>
<dbReference type="RefSeq" id="WP_339968705.1">
    <property type="nucleotide sequence ID" value="NZ_JAWMWG010000001.1"/>
</dbReference>
<feature type="transmembrane region" description="Helical" evidence="1">
    <location>
        <begin position="95"/>
        <end position="119"/>
    </location>
</feature>
<evidence type="ECO:0000256" key="1">
    <source>
        <dbReference type="SAM" id="Phobius"/>
    </source>
</evidence>
<keyword evidence="1" id="KW-0472">Membrane</keyword>
<reference evidence="2 3" key="1">
    <citation type="submission" date="2023-10" db="EMBL/GenBank/DDBJ databases">
        <title>Holzapfeliella saturejae sp. nov. isolated from Satureja montana flowers.</title>
        <authorList>
            <person name="Alcantara C."/>
            <person name="Zuniga M."/>
            <person name="Landete J.M."/>
            <person name="Monedero V."/>
        </authorList>
    </citation>
    <scope>NUCLEOTIDE SEQUENCE [LARGE SCALE GENOMIC DNA]</scope>
    <source>
        <strain evidence="2 3">He02</strain>
    </source>
</reference>
<feature type="transmembrane region" description="Helical" evidence="1">
    <location>
        <begin position="179"/>
        <end position="203"/>
    </location>
</feature>
<sequence>MGTLVKNELFKLRKKSTTKVMPLIMIGLMILVTVLMSLSGDITDYKDIMSAGSAWLVITLISAAGSILSMEYEYGTIKELFSSKFSRSKILMSKWLAIFIYSVLLNVLMIASTFIIYFIGRATTSKFVFNWSDKMPNMGDITVIENLVKSCAGIFLQTWLLLSVVFLLASVIKKSSLAVTLGIVVYFASSMISGILMSLMVVFKLDWLKYSPFNMLLVNNIGVPHDKLLDFAHLDAVSLISGALIYTVIFLIIGLLFYRRKEV</sequence>
<feature type="transmembrane region" description="Helical" evidence="1">
    <location>
        <begin position="154"/>
        <end position="172"/>
    </location>
</feature>
<dbReference type="PANTHER" id="PTHR37305">
    <property type="entry name" value="INTEGRAL MEMBRANE PROTEIN-RELATED"/>
    <property type="match status" value="1"/>
</dbReference>
<dbReference type="Proteomes" id="UP001377804">
    <property type="component" value="Unassembled WGS sequence"/>
</dbReference>
<organism evidence="2 3">
    <name type="scientific">Holzapfeliella saturejae</name>
    <dbReference type="NCBI Taxonomy" id="3082953"/>
    <lineage>
        <taxon>Bacteria</taxon>
        <taxon>Bacillati</taxon>
        <taxon>Bacillota</taxon>
        <taxon>Bacilli</taxon>
        <taxon>Lactobacillales</taxon>
        <taxon>Lactobacillaceae</taxon>
        <taxon>Holzapfeliella</taxon>
    </lineage>
</organism>
<evidence type="ECO:0000313" key="3">
    <source>
        <dbReference type="Proteomes" id="UP001377804"/>
    </source>
</evidence>
<gene>
    <name evidence="2" type="ORF">R4Y45_01860</name>
</gene>
<keyword evidence="1" id="KW-0812">Transmembrane</keyword>
<dbReference type="PANTHER" id="PTHR37305:SF1">
    <property type="entry name" value="MEMBRANE PROTEIN"/>
    <property type="match status" value="1"/>
</dbReference>
<name>A0ABU8SGB9_9LACO</name>
<feature type="transmembrane region" description="Helical" evidence="1">
    <location>
        <begin position="20"/>
        <end position="40"/>
    </location>
</feature>
<feature type="transmembrane region" description="Helical" evidence="1">
    <location>
        <begin position="52"/>
        <end position="74"/>
    </location>
</feature>
<proteinExistence type="predicted"/>
<keyword evidence="3" id="KW-1185">Reference proteome</keyword>
<evidence type="ECO:0000313" key="2">
    <source>
        <dbReference type="EMBL" id="MEJ6347973.1"/>
    </source>
</evidence>
<dbReference type="EMBL" id="JAWMWG010000001">
    <property type="protein sequence ID" value="MEJ6347973.1"/>
    <property type="molecule type" value="Genomic_DNA"/>
</dbReference>
<comment type="caution">
    <text evidence="2">The sequence shown here is derived from an EMBL/GenBank/DDBJ whole genome shotgun (WGS) entry which is preliminary data.</text>
</comment>
<protein>
    <submittedName>
        <fullName evidence="2">ABC transporter permease</fullName>
    </submittedName>
</protein>
<accession>A0ABU8SGB9</accession>
<dbReference type="Pfam" id="PF12730">
    <property type="entry name" value="ABC2_membrane_4"/>
    <property type="match status" value="1"/>
</dbReference>